<dbReference type="GO" id="GO:0043565">
    <property type="term" value="F:sequence-specific DNA binding"/>
    <property type="evidence" value="ECO:0007669"/>
    <property type="project" value="InterPro"/>
</dbReference>
<sequence>MGAQIEIRSYSPASGSHRHGFHQLILPCAGVMELETARGNGRVRDRVGAFVAAGDDHDFSTCPSGRFVVVDLPEDALPPAPAFFHIDASLGALLDYAAQCPPETESLRDAWSLLLLDRLSHLGAPTDRGAAALARAEAHMRAHLDQPLSVGDIARAAGLSLSALHRLMRARRDCTPHAHLAELRLDRAEALLAEGRLSIAEIALASGHADQAALTRALRQRRGTTPGALRRVLRAN</sequence>
<dbReference type="PATRIC" id="fig|1367847.3.peg.2597"/>
<dbReference type="PROSITE" id="PS01124">
    <property type="entry name" value="HTH_ARAC_FAMILY_2"/>
    <property type="match status" value="1"/>
</dbReference>
<evidence type="ECO:0000259" key="4">
    <source>
        <dbReference type="PROSITE" id="PS01124"/>
    </source>
</evidence>
<dbReference type="AlphaFoldDB" id="S5Y1R5"/>
<dbReference type="Pfam" id="PF12833">
    <property type="entry name" value="HTH_18"/>
    <property type="match status" value="1"/>
</dbReference>
<feature type="domain" description="HTH araC/xylS-type" evidence="4">
    <location>
        <begin position="134"/>
        <end position="232"/>
    </location>
</feature>
<dbReference type="Gene3D" id="1.10.10.60">
    <property type="entry name" value="Homeodomain-like"/>
    <property type="match status" value="1"/>
</dbReference>
<organism evidence="5 6">
    <name type="scientific">Paracoccus aminophilus JCM 7686</name>
    <dbReference type="NCBI Taxonomy" id="1367847"/>
    <lineage>
        <taxon>Bacteria</taxon>
        <taxon>Pseudomonadati</taxon>
        <taxon>Pseudomonadota</taxon>
        <taxon>Alphaproteobacteria</taxon>
        <taxon>Rhodobacterales</taxon>
        <taxon>Paracoccaceae</taxon>
        <taxon>Paracoccus</taxon>
    </lineage>
</organism>
<dbReference type="OrthoDB" id="9793400at2"/>
<keyword evidence="3" id="KW-0804">Transcription</keyword>
<gene>
    <name evidence="5" type="ORF">JCM7686_2592</name>
</gene>
<dbReference type="SMART" id="SM00342">
    <property type="entry name" value="HTH_ARAC"/>
    <property type="match status" value="1"/>
</dbReference>
<dbReference type="InterPro" id="IPR050204">
    <property type="entry name" value="AraC_XylS_family_regulators"/>
</dbReference>
<dbReference type="InterPro" id="IPR018060">
    <property type="entry name" value="HTH_AraC"/>
</dbReference>
<dbReference type="PANTHER" id="PTHR46796:SF10">
    <property type="entry name" value="TRANSCRIPTIONAL ACTIVATOR FEAR"/>
    <property type="match status" value="1"/>
</dbReference>
<name>S5Y1R5_PARAH</name>
<keyword evidence="6" id="KW-1185">Reference proteome</keyword>
<dbReference type="STRING" id="1367847.JCM7686_2592"/>
<protein>
    <submittedName>
        <fullName evidence="5">Transcriptional regulator, AraC family</fullName>
    </submittedName>
</protein>
<dbReference type="InterPro" id="IPR009057">
    <property type="entry name" value="Homeodomain-like_sf"/>
</dbReference>
<dbReference type="eggNOG" id="COG2207">
    <property type="taxonomic scope" value="Bacteria"/>
</dbReference>
<evidence type="ECO:0000256" key="1">
    <source>
        <dbReference type="ARBA" id="ARBA00023015"/>
    </source>
</evidence>
<proteinExistence type="predicted"/>
<dbReference type="RefSeq" id="WP_020951298.1">
    <property type="nucleotide sequence ID" value="NC_022041.1"/>
</dbReference>
<evidence type="ECO:0000313" key="6">
    <source>
        <dbReference type="Proteomes" id="UP000015480"/>
    </source>
</evidence>
<keyword evidence="1" id="KW-0805">Transcription regulation</keyword>
<keyword evidence="2" id="KW-0238">DNA-binding</keyword>
<dbReference type="PANTHER" id="PTHR46796">
    <property type="entry name" value="HTH-TYPE TRANSCRIPTIONAL ACTIVATOR RHAS-RELATED"/>
    <property type="match status" value="1"/>
</dbReference>
<dbReference type="EMBL" id="CP006650">
    <property type="protein sequence ID" value="AGT09660.1"/>
    <property type="molecule type" value="Genomic_DNA"/>
</dbReference>
<dbReference type="SUPFAM" id="SSF46689">
    <property type="entry name" value="Homeodomain-like"/>
    <property type="match status" value="2"/>
</dbReference>
<accession>S5Y1R5</accession>
<evidence type="ECO:0000313" key="5">
    <source>
        <dbReference type="EMBL" id="AGT09660.1"/>
    </source>
</evidence>
<dbReference type="KEGG" id="pami:JCM7686_2592"/>
<dbReference type="GO" id="GO:0003700">
    <property type="term" value="F:DNA-binding transcription factor activity"/>
    <property type="evidence" value="ECO:0007669"/>
    <property type="project" value="InterPro"/>
</dbReference>
<evidence type="ECO:0000256" key="2">
    <source>
        <dbReference type="ARBA" id="ARBA00023125"/>
    </source>
</evidence>
<dbReference type="Proteomes" id="UP000015480">
    <property type="component" value="Chromosome"/>
</dbReference>
<evidence type="ECO:0000256" key="3">
    <source>
        <dbReference type="ARBA" id="ARBA00023163"/>
    </source>
</evidence>
<dbReference type="HOGENOM" id="CLU_000445_88_15_5"/>
<reference evidence="5 6" key="1">
    <citation type="journal article" date="2014" name="BMC Genomics">
        <title>Architecture and functions of a multipartite genome of the methylotrophic bacterium Paracoccus aminophilus JCM 7686, containing primary and secondary chromids.</title>
        <authorList>
            <person name="Dziewit L."/>
            <person name="Czarnecki J."/>
            <person name="Wibberg D."/>
            <person name="Radlinska M."/>
            <person name="Mrozek P."/>
            <person name="Szymczak M."/>
            <person name="Schluter A."/>
            <person name="Puhler A."/>
            <person name="Bartosik D."/>
        </authorList>
    </citation>
    <scope>NUCLEOTIDE SEQUENCE [LARGE SCALE GENOMIC DNA]</scope>
    <source>
        <strain evidence="5">JCM 7686</strain>
    </source>
</reference>